<protein>
    <submittedName>
        <fullName evidence="1">Uncharacterized protein</fullName>
    </submittedName>
</protein>
<keyword evidence="2" id="KW-1185">Reference proteome</keyword>
<name>A0A3T0IH55_9CAUD</name>
<proteinExistence type="predicted"/>
<dbReference type="KEGG" id="vg:55811508"/>
<sequence length="60" mass="6829">MYKVLLEIHSKRGPSQNVAISSSAVVLEFDSTFARDRFLENLIEHENVNGIEVNRIARTL</sequence>
<organism evidence="1 2">
    <name type="scientific">Acinetobacter phage AbTZA1</name>
    <dbReference type="NCBI Taxonomy" id="2500827"/>
    <lineage>
        <taxon>Viruses</taxon>
        <taxon>Duplodnaviria</taxon>
        <taxon>Heunggongvirae</taxon>
        <taxon>Uroviricota</taxon>
        <taxon>Caudoviricetes</taxon>
        <taxon>Pantevenvirales</taxon>
        <taxon>Straboviridae</taxon>
        <taxon>Twarogvirinae</taxon>
        <taxon>Hadassahvirus</taxon>
        <taxon>Hadassahvirus azbtza1</taxon>
    </lineage>
</organism>
<dbReference type="GeneID" id="55811508"/>
<accession>A0A3T0IH55</accession>
<reference evidence="1 2" key="1">
    <citation type="submission" date="2018-12" db="EMBL/GenBank/DDBJ databases">
        <title>Successful treatment of antibiotic resistant microbial bone infection with bacteriophages.</title>
        <authorList>
            <person name="Nir-Paz R."/>
            <person name="Gelman D."/>
            <person name="Khouri A."/>
            <person name="Sisson B.M."/>
            <person name="Fackler J."/>
            <person name="Oren S.A."/>
            <person name="Khalifa L."/>
            <person name="Rimon A."/>
            <person name="Glazer S.C."/>
            <person name="Moses A.E."/>
            <person name="Yoram W."/>
            <person name="Schooley R.T."/>
            <person name="Hazan R."/>
        </authorList>
    </citation>
    <scope>NUCLEOTIDE SEQUENCE [LARGE SCALE GENOMIC DNA]</scope>
</reference>
<dbReference type="Pfam" id="PF24647">
    <property type="entry name" value="Phage_blade"/>
    <property type="match status" value="1"/>
</dbReference>
<dbReference type="RefSeq" id="YP_009882212.1">
    <property type="nucleotide sequence ID" value="NC_049445.1"/>
</dbReference>
<evidence type="ECO:0000313" key="2">
    <source>
        <dbReference type="Proteomes" id="UP000287416"/>
    </source>
</evidence>
<evidence type="ECO:0000313" key="1">
    <source>
        <dbReference type="EMBL" id="AZU98762.1"/>
    </source>
</evidence>
<dbReference type="Proteomes" id="UP000287416">
    <property type="component" value="Segment"/>
</dbReference>
<dbReference type="InterPro" id="IPR056962">
    <property type="entry name" value="Phage_blade"/>
</dbReference>
<dbReference type="EMBL" id="MK278860">
    <property type="protein sequence ID" value="AZU98762.1"/>
    <property type="molecule type" value="Genomic_DNA"/>
</dbReference>